<reference evidence="2" key="1">
    <citation type="journal article" date="2023" name="Mol. Phylogenet. Evol.">
        <title>Genome-scale phylogeny and comparative genomics of the fungal order Sordariales.</title>
        <authorList>
            <person name="Hensen N."/>
            <person name="Bonometti L."/>
            <person name="Westerberg I."/>
            <person name="Brannstrom I.O."/>
            <person name="Guillou S."/>
            <person name="Cros-Aarteil S."/>
            <person name="Calhoun S."/>
            <person name="Haridas S."/>
            <person name="Kuo A."/>
            <person name="Mondo S."/>
            <person name="Pangilinan J."/>
            <person name="Riley R."/>
            <person name="LaButti K."/>
            <person name="Andreopoulos B."/>
            <person name="Lipzen A."/>
            <person name="Chen C."/>
            <person name="Yan M."/>
            <person name="Daum C."/>
            <person name="Ng V."/>
            <person name="Clum A."/>
            <person name="Steindorff A."/>
            <person name="Ohm R.A."/>
            <person name="Martin F."/>
            <person name="Silar P."/>
            <person name="Natvig D.O."/>
            <person name="Lalanne C."/>
            <person name="Gautier V."/>
            <person name="Ament-Velasquez S.L."/>
            <person name="Kruys A."/>
            <person name="Hutchinson M.I."/>
            <person name="Powell A.J."/>
            <person name="Barry K."/>
            <person name="Miller A.N."/>
            <person name="Grigoriev I.V."/>
            <person name="Debuchy R."/>
            <person name="Gladieux P."/>
            <person name="Hiltunen Thoren M."/>
            <person name="Johannesson H."/>
        </authorList>
    </citation>
    <scope>NUCLEOTIDE SEQUENCE</scope>
    <source>
        <strain evidence="2">CBS 103.79</strain>
    </source>
</reference>
<evidence type="ECO:0000313" key="3">
    <source>
        <dbReference type="Proteomes" id="UP001303889"/>
    </source>
</evidence>
<organism evidence="2 3">
    <name type="scientific">Staphylotrichum tortipilum</name>
    <dbReference type="NCBI Taxonomy" id="2831512"/>
    <lineage>
        <taxon>Eukaryota</taxon>
        <taxon>Fungi</taxon>
        <taxon>Dikarya</taxon>
        <taxon>Ascomycota</taxon>
        <taxon>Pezizomycotina</taxon>
        <taxon>Sordariomycetes</taxon>
        <taxon>Sordariomycetidae</taxon>
        <taxon>Sordariales</taxon>
        <taxon>Chaetomiaceae</taxon>
        <taxon>Staphylotrichum</taxon>
    </lineage>
</organism>
<dbReference type="AlphaFoldDB" id="A0AAN6ME88"/>
<keyword evidence="3" id="KW-1185">Reference proteome</keyword>
<evidence type="ECO:0000256" key="1">
    <source>
        <dbReference type="SAM" id="MobiDB-lite"/>
    </source>
</evidence>
<name>A0AAN6ME88_9PEZI</name>
<comment type="caution">
    <text evidence="2">The sequence shown here is derived from an EMBL/GenBank/DDBJ whole genome shotgun (WGS) entry which is preliminary data.</text>
</comment>
<protein>
    <submittedName>
        <fullName evidence="2">Uncharacterized protein</fullName>
    </submittedName>
</protein>
<accession>A0AAN6ME88</accession>
<gene>
    <name evidence="2" type="ORF">C8A05DRAFT_37746</name>
</gene>
<feature type="region of interest" description="Disordered" evidence="1">
    <location>
        <begin position="163"/>
        <end position="200"/>
    </location>
</feature>
<feature type="compositionally biased region" description="Pro residues" evidence="1">
    <location>
        <begin position="184"/>
        <end position="200"/>
    </location>
</feature>
<proteinExistence type="predicted"/>
<dbReference type="EMBL" id="MU855900">
    <property type="protein sequence ID" value="KAK3898662.1"/>
    <property type="molecule type" value="Genomic_DNA"/>
</dbReference>
<reference evidence="2" key="2">
    <citation type="submission" date="2023-05" db="EMBL/GenBank/DDBJ databases">
        <authorList>
            <consortium name="Lawrence Berkeley National Laboratory"/>
            <person name="Steindorff A."/>
            <person name="Hensen N."/>
            <person name="Bonometti L."/>
            <person name="Westerberg I."/>
            <person name="Brannstrom I.O."/>
            <person name="Guillou S."/>
            <person name="Cros-Aarteil S."/>
            <person name="Calhoun S."/>
            <person name="Haridas S."/>
            <person name="Kuo A."/>
            <person name="Mondo S."/>
            <person name="Pangilinan J."/>
            <person name="Riley R."/>
            <person name="Labutti K."/>
            <person name="Andreopoulos B."/>
            <person name="Lipzen A."/>
            <person name="Chen C."/>
            <person name="Yanf M."/>
            <person name="Daum C."/>
            <person name="Ng V."/>
            <person name="Clum A."/>
            <person name="Ohm R."/>
            <person name="Martin F."/>
            <person name="Silar P."/>
            <person name="Natvig D."/>
            <person name="Lalanne C."/>
            <person name="Gautier V."/>
            <person name="Ament-Velasquez S.L."/>
            <person name="Kruys A."/>
            <person name="Hutchinson M.I."/>
            <person name="Powell A.J."/>
            <person name="Barry K."/>
            <person name="Miller A.N."/>
            <person name="Grigoriev I.V."/>
            <person name="Debuchy R."/>
            <person name="Gladieux P."/>
            <person name="Thoren M.H."/>
            <person name="Johannesson H."/>
        </authorList>
    </citation>
    <scope>NUCLEOTIDE SEQUENCE</scope>
    <source>
        <strain evidence="2">CBS 103.79</strain>
    </source>
</reference>
<evidence type="ECO:0000313" key="2">
    <source>
        <dbReference type="EMBL" id="KAK3898662.1"/>
    </source>
</evidence>
<dbReference type="Proteomes" id="UP001303889">
    <property type="component" value="Unassembled WGS sequence"/>
</dbReference>
<sequence>MLLQGNHASIRIQHLITIGTKYMAVMEGQGILATDNLNVDAHPFWSQISVLDVASDGAQFNDMVWASPDIWNMDEPEFSCVPPCRVKFPPYTGATSVVNFPLMTVSSGAWTSTITVPPMTLSKLGFEIMTPGEGCGAGGGGLQRRTAFGPIWPIPATTSNWPAVAYRGPDGKSSTASPTGAFPTSPPSIGPGPAPPQMGA</sequence>